<gene>
    <name evidence="1" type="ORF">Syun_004366</name>
</gene>
<keyword evidence="2" id="KW-1185">Reference proteome</keyword>
<organism evidence="1 2">
    <name type="scientific">Stephania yunnanensis</name>
    <dbReference type="NCBI Taxonomy" id="152371"/>
    <lineage>
        <taxon>Eukaryota</taxon>
        <taxon>Viridiplantae</taxon>
        <taxon>Streptophyta</taxon>
        <taxon>Embryophyta</taxon>
        <taxon>Tracheophyta</taxon>
        <taxon>Spermatophyta</taxon>
        <taxon>Magnoliopsida</taxon>
        <taxon>Ranunculales</taxon>
        <taxon>Menispermaceae</taxon>
        <taxon>Menispermoideae</taxon>
        <taxon>Cissampelideae</taxon>
        <taxon>Stephania</taxon>
    </lineage>
</organism>
<proteinExistence type="predicted"/>
<reference evidence="1 2" key="1">
    <citation type="submission" date="2024-01" db="EMBL/GenBank/DDBJ databases">
        <title>Genome assemblies of Stephania.</title>
        <authorList>
            <person name="Yang L."/>
        </authorList>
    </citation>
    <scope>NUCLEOTIDE SEQUENCE [LARGE SCALE GENOMIC DNA]</scope>
    <source>
        <strain evidence="1">YNDBR</strain>
        <tissue evidence="1">Leaf</tissue>
    </source>
</reference>
<accession>A0AAP0Q2G5</accession>
<sequence>MRFAPIPHCDCRNYSKLMELDSNDRLIQFLMGLSDIYDQVRNQILFMDPLPNINKAYSVIERVEKQKQLHLSFTQDMDSAMLVKCFNSRVTIMHGGSGLHGGPVH</sequence>
<dbReference type="PANTHER" id="PTHR34222">
    <property type="entry name" value="GAG_PRE-INTEGRS DOMAIN-CONTAINING PROTEIN"/>
    <property type="match status" value="1"/>
</dbReference>
<protein>
    <submittedName>
        <fullName evidence="1">Uncharacterized protein</fullName>
    </submittedName>
</protein>
<dbReference type="PANTHER" id="PTHR34222:SF99">
    <property type="entry name" value="PROTEIN, PUTATIVE-RELATED"/>
    <property type="match status" value="1"/>
</dbReference>
<dbReference type="Proteomes" id="UP001420932">
    <property type="component" value="Unassembled WGS sequence"/>
</dbReference>
<dbReference type="EMBL" id="JBBNAF010000002">
    <property type="protein sequence ID" value="KAK9163464.1"/>
    <property type="molecule type" value="Genomic_DNA"/>
</dbReference>
<evidence type="ECO:0000313" key="1">
    <source>
        <dbReference type="EMBL" id="KAK9163464.1"/>
    </source>
</evidence>
<name>A0AAP0Q2G5_9MAGN</name>
<dbReference type="AlphaFoldDB" id="A0AAP0Q2G5"/>
<evidence type="ECO:0000313" key="2">
    <source>
        <dbReference type="Proteomes" id="UP001420932"/>
    </source>
</evidence>
<comment type="caution">
    <text evidence="1">The sequence shown here is derived from an EMBL/GenBank/DDBJ whole genome shotgun (WGS) entry which is preliminary data.</text>
</comment>